<keyword evidence="8" id="KW-0732">Signal</keyword>
<dbReference type="STRING" id="4558.A0A1Z5RPB8"/>
<dbReference type="PANTHER" id="PTHR31321:SF86">
    <property type="entry name" value="PECTINESTERASE"/>
    <property type="match status" value="1"/>
</dbReference>
<organism evidence="10 11">
    <name type="scientific">Sorghum bicolor</name>
    <name type="common">Sorghum</name>
    <name type="synonym">Sorghum vulgare</name>
    <dbReference type="NCBI Taxonomy" id="4558"/>
    <lineage>
        <taxon>Eukaryota</taxon>
        <taxon>Viridiplantae</taxon>
        <taxon>Streptophyta</taxon>
        <taxon>Embryophyta</taxon>
        <taxon>Tracheophyta</taxon>
        <taxon>Spermatophyta</taxon>
        <taxon>Magnoliopsida</taxon>
        <taxon>Liliopsida</taxon>
        <taxon>Poales</taxon>
        <taxon>Poaceae</taxon>
        <taxon>PACMAD clade</taxon>
        <taxon>Panicoideae</taxon>
        <taxon>Andropogonodae</taxon>
        <taxon>Andropogoneae</taxon>
        <taxon>Sorghinae</taxon>
        <taxon>Sorghum</taxon>
    </lineage>
</organism>
<dbReference type="InterPro" id="IPR033131">
    <property type="entry name" value="Pectinesterase_Asp_AS"/>
</dbReference>
<dbReference type="Gene3D" id="2.160.20.10">
    <property type="entry name" value="Single-stranded right-handed beta-helix, Pectin lyase-like"/>
    <property type="match status" value="1"/>
</dbReference>
<keyword evidence="4 8" id="KW-0378">Hydrolase</keyword>
<evidence type="ECO:0000256" key="5">
    <source>
        <dbReference type="ARBA" id="ARBA00023085"/>
    </source>
</evidence>
<evidence type="ECO:0000313" key="10">
    <source>
        <dbReference type="EMBL" id="OQU85600.1"/>
    </source>
</evidence>
<evidence type="ECO:0000313" key="11">
    <source>
        <dbReference type="Proteomes" id="UP000000768"/>
    </source>
</evidence>
<dbReference type="EMBL" id="CM000763">
    <property type="protein sequence ID" value="OQU85600.1"/>
    <property type="molecule type" value="Genomic_DNA"/>
</dbReference>
<evidence type="ECO:0000256" key="1">
    <source>
        <dbReference type="ARBA" id="ARBA00005184"/>
    </source>
</evidence>
<dbReference type="eggNOG" id="ENOG502QUTX">
    <property type="taxonomic scope" value="Eukaryota"/>
</dbReference>
<dbReference type="GO" id="GO:0030599">
    <property type="term" value="F:pectinesterase activity"/>
    <property type="evidence" value="ECO:0000318"/>
    <property type="project" value="GO_Central"/>
</dbReference>
<name>A0A1Z5RPB8_SORBI</name>
<reference evidence="10 11" key="1">
    <citation type="journal article" date="2009" name="Nature">
        <title>The Sorghum bicolor genome and the diversification of grasses.</title>
        <authorList>
            <person name="Paterson A.H."/>
            <person name="Bowers J.E."/>
            <person name="Bruggmann R."/>
            <person name="Dubchak I."/>
            <person name="Grimwood J."/>
            <person name="Gundlach H."/>
            <person name="Haberer G."/>
            <person name="Hellsten U."/>
            <person name="Mitros T."/>
            <person name="Poliakov A."/>
            <person name="Schmutz J."/>
            <person name="Spannagl M."/>
            <person name="Tang H."/>
            <person name="Wang X."/>
            <person name="Wicker T."/>
            <person name="Bharti A.K."/>
            <person name="Chapman J."/>
            <person name="Feltus F.A."/>
            <person name="Gowik U."/>
            <person name="Grigoriev I.V."/>
            <person name="Lyons E."/>
            <person name="Maher C.A."/>
            <person name="Martis M."/>
            <person name="Narechania A."/>
            <person name="Otillar R.P."/>
            <person name="Penning B.W."/>
            <person name="Salamov A.A."/>
            <person name="Wang Y."/>
            <person name="Zhang L."/>
            <person name="Carpita N.C."/>
            <person name="Freeling M."/>
            <person name="Gingle A.R."/>
            <person name="Hash C.T."/>
            <person name="Keller B."/>
            <person name="Klein P."/>
            <person name="Kresovich S."/>
            <person name="McCann M.C."/>
            <person name="Ming R."/>
            <person name="Peterson D.G."/>
            <person name="Mehboob-ur-Rahman"/>
            <person name="Ware D."/>
            <person name="Westhoff P."/>
            <person name="Mayer K.F."/>
            <person name="Messing J."/>
            <person name="Rokhsar D.S."/>
        </authorList>
    </citation>
    <scope>NUCLEOTIDE SEQUENCE [LARGE SCALE GENOMIC DNA]</scope>
    <source>
        <strain evidence="11">cv. BTx623</strain>
    </source>
</reference>
<comment type="catalytic activity">
    <reaction evidence="6 8">
        <text>[(1-&gt;4)-alpha-D-galacturonosyl methyl ester](n) + n H2O = [(1-&gt;4)-alpha-D-galacturonosyl](n) + n methanol + n H(+)</text>
        <dbReference type="Rhea" id="RHEA:22380"/>
        <dbReference type="Rhea" id="RHEA-COMP:14570"/>
        <dbReference type="Rhea" id="RHEA-COMP:14573"/>
        <dbReference type="ChEBI" id="CHEBI:15377"/>
        <dbReference type="ChEBI" id="CHEBI:15378"/>
        <dbReference type="ChEBI" id="CHEBI:17790"/>
        <dbReference type="ChEBI" id="CHEBI:140522"/>
        <dbReference type="ChEBI" id="CHEBI:140523"/>
        <dbReference type="EC" id="3.1.1.11"/>
    </reaction>
</comment>
<dbReference type="Gramene" id="OQU85600">
    <property type="protein sequence ID" value="OQU85600"/>
    <property type="gene ID" value="SORBI_3004G277501"/>
</dbReference>
<evidence type="ECO:0000259" key="9">
    <source>
        <dbReference type="Pfam" id="PF01095"/>
    </source>
</evidence>
<feature type="active site" evidence="7">
    <location>
        <position position="207"/>
    </location>
</feature>
<dbReference type="PROSITE" id="PS00503">
    <property type="entry name" value="PECTINESTERASE_2"/>
    <property type="match status" value="1"/>
</dbReference>
<sequence length="298" mass="31841">MIVSVAGALVLTSLLLSSAIGRPSHLLSNVSRVDDSTDCQHLPLSFSPSETASTVIFCVDKNGCCNFTTVQAAVDAVPDNGQKRSIVWIIGIFVEKVVVRKPNITFQGQGLKVSMIVWNDTATTAGNTPNSASVHIDAPGFVAKNMSFMNSAPAPKPGAEGAQAVAMRVSGDRAAFWGCGFFGAQDTLHDDQNRHYFKECLIQGSIDFIFGDARSLHENCTLHSVAQELPQGQRSINGAITAQGRRFADNNTGFSFVGCTIGGSGWILLGRAWQAYSRVIFAYTYMPAAIVATAGWDN</sequence>
<comment type="pathway">
    <text evidence="1 8">Glycan metabolism; pectin degradation; 2-dehydro-3-deoxy-D-gluconate from pectin: step 1/5.</text>
</comment>
<dbReference type="InParanoid" id="A0A1Z5RPB8"/>
<evidence type="ECO:0000256" key="4">
    <source>
        <dbReference type="ARBA" id="ARBA00022801"/>
    </source>
</evidence>
<dbReference type="EC" id="3.1.1.11" evidence="3 8"/>
<keyword evidence="11" id="KW-1185">Reference proteome</keyword>
<dbReference type="PANTHER" id="PTHR31321">
    <property type="entry name" value="ACYL-COA THIOESTER HYDROLASE YBHC-RELATED"/>
    <property type="match status" value="1"/>
</dbReference>
<proteinExistence type="inferred from homology"/>
<dbReference type="InterPro" id="IPR012334">
    <property type="entry name" value="Pectin_lyas_fold"/>
</dbReference>
<dbReference type="OMA" id="RAWQAYS"/>
<evidence type="ECO:0000256" key="7">
    <source>
        <dbReference type="PROSITE-ProRule" id="PRU10040"/>
    </source>
</evidence>
<accession>A0A1Z5RPB8</accession>
<feature type="chain" id="PRO_5011828745" description="Pectinesterase" evidence="8">
    <location>
        <begin position="22"/>
        <end position="298"/>
    </location>
</feature>
<evidence type="ECO:0000256" key="3">
    <source>
        <dbReference type="ARBA" id="ARBA00013229"/>
    </source>
</evidence>
<dbReference type="GO" id="GO:0042545">
    <property type="term" value="P:cell wall modification"/>
    <property type="evidence" value="ECO:0007669"/>
    <property type="project" value="UniProtKB-UniRule"/>
</dbReference>
<dbReference type="InterPro" id="IPR011050">
    <property type="entry name" value="Pectin_lyase_fold/virulence"/>
</dbReference>
<comment type="similarity">
    <text evidence="2">Belongs to the pectinesterase family.</text>
</comment>
<dbReference type="AlphaFoldDB" id="A0A1Z5RPB8"/>
<gene>
    <name evidence="10" type="ORF">SORBI_3004G277501</name>
</gene>
<dbReference type="SUPFAM" id="SSF51126">
    <property type="entry name" value="Pectin lyase-like"/>
    <property type="match status" value="1"/>
</dbReference>
<evidence type="ECO:0000256" key="8">
    <source>
        <dbReference type="RuleBase" id="RU000589"/>
    </source>
</evidence>
<evidence type="ECO:0000256" key="2">
    <source>
        <dbReference type="ARBA" id="ARBA00008891"/>
    </source>
</evidence>
<dbReference type="Pfam" id="PF01095">
    <property type="entry name" value="Pectinesterase"/>
    <property type="match status" value="1"/>
</dbReference>
<dbReference type="InterPro" id="IPR000070">
    <property type="entry name" value="Pectinesterase_cat"/>
</dbReference>
<dbReference type="UniPathway" id="UPA00545">
    <property type="reaction ID" value="UER00823"/>
</dbReference>
<reference evidence="11" key="2">
    <citation type="journal article" date="2018" name="Plant J.">
        <title>The Sorghum bicolor reference genome: improved assembly, gene annotations, a transcriptome atlas, and signatures of genome organization.</title>
        <authorList>
            <person name="McCormick R.F."/>
            <person name="Truong S.K."/>
            <person name="Sreedasyam A."/>
            <person name="Jenkins J."/>
            <person name="Shu S."/>
            <person name="Sims D."/>
            <person name="Kennedy M."/>
            <person name="Amirebrahimi M."/>
            <person name="Weers B.D."/>
            <person name="McKinley B."/>
            <person name="Mattison A."/>
            <person name="Morishige D.T."/>
            <person name="Grimwood J."/>
            <person name="Schmutz J."/>
            <person name="Mullet J.E."/>
        </authorList>
    </citation>
    <scope>NUCLEOTIDE SEQUENCE [LARGE SCALE GENOMIC DNA]</scope>
    <source>
        <strain evidence="11">cv. BTx623</strain>
    </source>
</reference>
<feature type="signal peptide" evidence="8">
    <location>
        <begin position="1"/>
        <end position="21"/>
    </location>
</feature>
<protein>
    <recommendedName>
        <fullName evidence="3 8">Pectinesterase</fullName>
        <ecNumber evidence="3 8">3.1.1.11</ecNumber>
    </recommendedName>
</protein>
<feature type="domain" description="Pectinesterase catalytic" evidence="9">
    <location>
        <begin position="59"/>
        <end position="296"/>
    </location>
</feature>
<keyword evidence="5 8" id="KW-0063">Aspartyl esterase</keyword>
<dbReference type="GO" id="GO:0045490">
    <property type="term" value="P:pectin catabolic process"/>
    <property type="evidence" value="ECO:0000318"/>
    <property type="project" value="GO_Central"/>
</dbReference>
<dbReference type="Proteomes" id="UP000000768">
    <property type="component" value="Chromosome 4"/>
</dbReference>
<evidence type="ECO:0000256" key="6">
    <source>
        <dbReference type="ARBA" id="ARBA00047928"/>
    </source>
</evidence>